<accession>M2QGJ6</accession>
<dbReference type="HOGENOM" id="CLU_483951_0_0_1"/>
<feature type="chain" id="PRO_5004023937" evidence="1">
    <location>
        <begin position="24"/>
        <end position="563"/>
    </location>
</feature>
<protein>
    <submittedName>
        <fullName evidence="2">Uncharacterized protein</fullName>
    </submittedName>
</protein>
<reference evidence="2 3" key="1">
    <citation type="journal article" date="2012" name="Proc. Natl. Acad. Sci. U.S.A.">
        <title>Comparative genomics of Ceriporiopsis subvermispora and Phanerochaete chrysosporium provide insight into selective ligninolysis.</title>
        <authorList>
            <person name="Fernandez-Fueyo E."/>
            <person name="Ruiz-Duenas F.J."/>
            <person name="Ferreira P."/>
            <person name="Floudas D."/>
            <person name="Hibbett D.S."/>
            <person name="Canessa P."/>
            <person name="Larrondo L.F."/>
            <person name="James T.Y."/>
            <person name="Seelenfreund D."/>
            <person name="Lobos S."/>
            <person name="Polanco R."/>
            <person name="Tello M."/>
            <person name="Honda Y."/>
            <person name="Watanabe T."/>
            <person name="Watanabe T."/>
            <person name="Ryu J.S."/>
            <person name="Kubicek C.P."/>
            <person name="Schmoll M."/>
            <person name="Gaskell J."/>
            <person name="Hammel K.E."/>
            <person name="St John F.J."/>
            <person name="Vanden Wymelenberg A."/>
            <person name="Sabat G."/>
            <person name="Splinter BonDurant S."/>
            <person name="Syed K."/>
            <person name="Yadav J.S."/>
            <person name="Doddapaneni H."/>
            <person name="Subramanian V."/>
            <person name="Lavin J.L."/>
            <person name="Oguiza J.A."/>
            <person name="Perez G."/>
            <person name="Pisabarro A.G."/>
            <person name="Ramirez L."/>
            <person name="Santoyo F."/>
            <person name="Master E."/>
            <person name="Coutinho P.M."/>
            <person name="Henrissat B."/>
            <person name="Lombard V."/>
            <person name="Magnuson J.K."/>
            <person name="Kuees U."/>
            <person name="Hori C."/>
            <person name="Igarashi K."/>
            <person name="Samejima M."/>
            <person name="Held B.W."/>
            <person name="Barry K.W."/>
            <person name="LaButti K.M."/>
            <person name="Lapidus A."/>
            <person name="Lindquist E.A."/>
            <person name="Lucas S.M."/>
            <person name="Riley R."/>
            <person name="Salamov A.A."/>
            <person name="Hoffmeister D."/>
            <person name="Schwenk D."/>
            <person name="Hadar Y."/>
            <person name="Yarden O."/>
            <person name="de Vries R.P."/>
            <person name="Wiebenga A."/>
            <person name="Stenlid J."/>
            <person name="Eastwood D."/>
            <person name="Grigoriev I.V."/>
            <person name="Berka R.M."/>
            <person name="Blanchette R.A."/>
            <person name="Kersten P."/>
            <person name="Martinez A.T."/>
            <person name="Vicuna R."/>
            <person name="Cullen D."/>
        </authorList>
    </citation>
    <scope>NUCLEOTIDE SEQUENCE [LARGE SCALE GENOMIC DNA]</scope>
    <source>
        <strain evidence="2 3">B</strain>
    </source>
</reference>
<gene>
    <name evidence="2" type="ORF">CERSUDRAFT_127549</name>
</gene>
<evidence type="ECO:0000313" key="3">
    <source>
        <dbReference type="Proteomes" id="UP000016930"/>
    </source>
</evidence>
<proteinExistence type="predicted"/>
<dbReference type="EMBL" id="KB445822">
    <property type="protein sequence ID" value="EMD31165.1"/>
    <property type="molecule type" value="Genomic_DNA"/>
</dbReference>
<dbReference type="AlphaFoldDB" id="M2QGJ6"/>
<evidence type="ECO:0000256" key="1">
    <source>
        <dbReference type="SAM" id="SignalP"/>
    </source>
</evidence>
<keyword evidence="3" id="KW-1185">Reference proteome</keyword>
<name>M2QGJ6_CERS8</name>
<sequence>MRAITQILYIFFLALLASQGTSGFVIPSRTHKSAFAILRRQDFNISSADDPSQCTSSCNAIEDKVAVKCADNSTLDAELQRPTVQGLESCFNCVISEDASFKSIAQELLSSMLCELLQSFAVRLIDRLLADISAECSMVGINLGSLTLGKNSSLGRASVSGVLLAGAAAILAAFLYHVDISRQNAGMVADDEALAPYGRPVVEDYGKSIHTPKLEPTSKYLPKDHDQKLGYDNGLGESSHGNPYENDTTELRLAVSIHRCLMAPVNLDYMDCPEKSCAARNESGISTVLGSWILSTSLGGRILYEHQECRVATSQPRQTRRIPIIRLQQVLWPCTAFNLRHGVLAWEFAACSPRSSGTHEMLSLDDHRDTNVIDRAVTSGKNRAWRLYDAQLPFFVTMQGATGLTVRKAVPSRAVHLDPCAVYAMASLRSRLGIANHCLVCVLPTEKVGTSGHVLGSYADAVEERRISRISQDGKACAIPCHMYLVGAMSSDGASESRRKEAVRWVLWPRIVHGNECGGQQRRSCPALLQLANQSSYQAYGIDHKSIVETDGRELGEAGRMTV</sequence>
<keyword evidence="1" id="KW-0732">Signal</keyword>
<dbReference type="Proteomes" id="UP000016930">
    <property type="component" value="Unassembled WGS sequence"/>
</dbReference>
<organism evidence="2 3">
    <name type="scientific">Ceriporiopsis subvermispora (strain B)</name>
    <name type="common">White-rot fungus</name>
    <name type="synonym">Gelatoporia subvermispora</name>
    <dbReference type="NCBI Taxonomy" id="914234"/>
    <lineage>
        <taxon>Eukaryota</taxon>
        <taxon>Fungi</taxon>
        <taxon>Dikarya</taxon>
        <taxon>Basidiomycota</taxon>
        <taxon>Agaricomycotina</taxon>
        <taxon>Agaricomycetes</taxon>
        <taxon>Polyporales</taxon>
        <taxon>Gelatoporiaceae</taxon>
        <taxon>Gelatoporia</taxon>
    </lineage>
</organism>
<feature type="signal peptide" evidence="1">
    <location>
        <begin position="1"/>
        <end position="23"/>
    </location>
</feature>
<evidence type="ECO:0000313" key="2">
    <source>
        <dbReference type="EMBL" id="EMD31165.1"/>
    </source>
</evidence>